<dbReference type="PANTHER" id="PTHR30469:SF38">
    <property type="entry name" value="HLYD FAMILY SECRETION PROTEIN"/>
    <property type="match status" value="1"/>
</dbReference>
<dbReference type="NCBIfam" id="TIGR01730">
    <property type="entry name" value="RND_mfp"/>
    <property type="match status" value="1"/>
</dbReference>
<dbReference type="Gene3D" id="2.40.30.170">
    <property type="match status" value="1"/>
</dbReference>
<organism evidence="3 4">
    <name type="scientific">Gemmatimonas groenlandica</name>
    <dbReference type="NCBI Taxonomy" id="2732249"/>
    <lineage>
        <taxon>Bacteria</taxon>
        <taxon>Pseudomonadati</taxon>
        <taxon>Gemmatimonadota</taxon>
        <taxon>Gemmatimonadia</taxon>
        <taxon>Gemmatimonadales</taxon>
        <taxon>Gemmatimonadaceae</taxon>
        <taxon>Gemmatimonas</taxon>
    </lineage>
</organism>
<reference evidence="3 4" key="1">
    <citation type="submission" date="2020-05" db="EMBL/GenBank/DDBJ databases">
        <title>Complete genome sequence of Gemmatimonas greenlandica TET16.</title>
        <authorList>
            <person name="Zeng Y."/>
        </authorList>
    </citation>
    <scope>NUCLEOTIDE SEQUENCE [LARGE SCALE GENOMIC DNA]</scope>
    <source>
        <strain evidence="3 4">TET16</strain>
    </source>
</reference>
<keyword evidence="4" id="KW-1185">Reference proteome</keyword>
<proteinExistence type="inferred from homology"/>
<name>A0A6M4IQI6_9BACT</name>
<dbReference type="GO" id="GO:1990281">
    <property type="term" value="C:efflux pump complex"/>
    <property type="evidence" value="ECO:0007669"/>
    <property type="project" value="TreeGrafter"/>
</dbReference>
<dbReference type="Gene3D" id="2.40.50.100">
    <property type="match status" value="1"/>
</dbReference>
<evidence type="ECO:0000256" key="1">
    <source>
        <dbReference type="ARBA" id="ARBA00009477"/>
    </source>
</evidence>
<dbReference type="AlphaFoldDB" id="A0A6M4IQI6"/>
<dbReference type="SUPFAM" id="SSF111369">
    <property type="entry name" value="HlyD-like secretion proteins"/>
    <property type="match status" value="1"/>
</dbReference>
<dbReference type="InterPro" id="IPR006143">
    <property type="entry name" value="RND_pump_MFP"/>
</dbReference>
<dbReference type="KEGG" id="ggr:HKW67_09595"/>
<gene>
    <name evidence="3" type="ORF">HKW67_09595</name>
</gene>
<feature type="domain" description="Multidrug resistance protein MdtA-like C-terminal permuted SH3" evidence="2">
    <location>
        <begin position="280"/>
        <end position="338"/>
    </location>
</feature>
<dbReference type="Proteomes" id="UP000500938">
    <property type="component" value="Chromosome"/>
</dbReference>
<dbReference type="GO" id="GO:0015562">
    <property type="term" value="F:efflux transmembrane transporter activity"/>
    <property type="evidence" value="ECO:0007669"/>
    <property type="project" value="TreeGrafter"/>
</dbReference>
<evidence type="ECO:0000313" key="4">
    <source>
        <dbReference type="Proteomes" id="UP000500938"/>
    </source>
</evidence>
<protein>
    <submittedName>
        <fullName evidence="3">Efflux RND transporter periplasmic adaptor subunit</fullName>
    </submittedName>
</protein>
<dbReference type="RefSeq" id="WP_171225177.1">
    <property type="nucleotide sequence ID" value="NZ_CP053085.1"/>
</dbReference>
<dbReference type="Pfam" id="PF25967">
    <property type="entry name" value="RND-MFP_C"/>
    <property type="match status" value="1"/>
</dbReference>
<dbReference type="EMBL" id="CP053085">
    <property type="protein sequence ID" value="QJR35747.1"/>
    <property type="molecule type" value="Genomic_DNA"/>
</dbReference>
<dbReference type="Gene3D" id="2.40.420.20">
    <property type="match status" value="1"/>
</dbReference>
<comment type="similarity">
    <text evidence="1">Belongs to the membrane fusion protein (MFP) (TC 8.A.1) family.</text>
</comment>
<accession>A0A6M4IQI6</accession>
<evidence type="ECO:0000313" key="3">
    <source>
        <dbReference type="EMBL" id="QJR35747.1"/>
    </source>
</evidence>
<evidence type="ECO:0000259" key="2">
    <source>
        <dbReference type="Pfam" id="PF25967"/>
    </source>
</evidence>
<sequence length="354" mass="36594">MTLGAVVLLAIFIGCRSGGDDSEATSEADAAPRASAVTATTTRVDTATFTEIVDAVGVVTARMGGEASLSAPAPTRVVRILVTVGDRVTPGQALVEFEPALFEAAWRSTESARETAEQAQVRAERLVAAGVMPRRELEQANAQLASARADALAADRARQLSTLRTPIAGVVTRVAAVRGANVNEQQSLVDIADPDHVDVVLQLAPDVAHRVRVGQPVTLRLNAATGAASIGTGRVADIAALVDSSSRAVAVRVAVQPSSEQRRLGETVFGSIVAESHHGAVVLPEQALVPHEEGYRVFVVDSAGVAHARDVSVGGRSAQGVWIRDGVRRGETVVTAGAYGLDDGSSVVSAGAKR</sequence>
<dbReference type="PANTHER" id="PTHR30469">
    <property type="entry name" value="MULTIDRUG RESISTANCE PROTEIN MDTA"/>
    <property type="match status" value="1"/>
</dbReference>
<dbReference type="InterPro" id="IPR058627">
    <property type="entry name" value="MdtA-like_C"/>
</dbReference>